<protein>
    <submittedName>
        <fullName evidence="2">Uncharacterized protein</fullName>
    </submittedName>
</protein>
<proteinExistence type="predicted"/>
<feature type="region of interest" description="Disordered" evidence="1">
    <location>
        <begin position="410"/>
        <end position="436"/>
    </location>
</feature>
<gene>
    <name evidence="2" type="ORF">MCHLO_01479</name>
</gene>
<name>A0ABQ0KYM0_MYCCL</name>
<dbReference type="Proteomes" id="UP000815677">
    <property type="component" value="Unassembled WGS sequence"/>
</dbReference>
<feature type="compositionally biased region" description="Polar residues" evidence="1">
    <location>
        <begin position="410"/>
        <end position="419"/>
    </location>
</feature>
<evidence type="ECO:0000313" key="2">
    <source>
        <dbReference type="EMBL" id="GAT43812.1"/>
    </source>
</evidence>
<accession>A0ABQ0KYM0</accession>
<reference evidence="2" key="1">
    <citation type="submission" date="2014-09" db="EMBL/GenBank/DDBJ databases">
        <title>Genome sequence of the luminous mushroom Mycena chlorophos for searching fungal bioluminescence genes.</title>
        <authorList>
            <person name="Tanaka Y."/>
            <person name="Kasuga D."/>
            <person name="Oba Y."/>
            <person name="Hase S."/>
            <person name="Sato K."/>
            <person name="Oba Y."/>
            <person name="Sakakibara Y."/>
        </authorList>
    </citation>
    <scope>NUCLEOTIDE SEQUENCE</scope>
</reference>
<organism evidence="2 3">
    <name type="scientific">Mycena chlorophos</name>
    <name type="common">Agaric fungus</name>
    <name type="synonym">Agaricus chlorophos</name>
    <dbReference type="NCBI Taxonomy" id="658473"/>
    <lineage>
        <taxon>Eukaryota</taxon>
        <taxon>Fungi</taxon>
        <taxon>Dikarya</taxon>
        <taxon>Basidiomycota</taxon>
        <taxon>Agaricomycotina</taxon>
        <taxon>Agaricomycetes</taxon>
        <taxon>Agaricomycetidae</taxon>
        <taxon>Agaricales</taxon>
        <taxon>Marasmiineae</taxon>
        <taxon>Mycenaceae</taxon>
        <taxon>Mycena</taxon>
    </lineage>
</organism>
<evidence type="ECO:0000313" key="3">
    <source>
        <dbReference type="Proteomes" id="UP000815677"/>
    </source>
</evidence>
<evidence type="ECO:0000256" key="1">
    <source>
        <dbReference type="SAM" id="MobiDB-lite"/>
    </source>
</evidence>
<sequence length="436" mass="48172">MADAESPSAAGPLPTNSNRLALDRILQLLTPDELLELGHATGRDGDLNRPDDALWPVSMDAVLILGLVAFESEYGSVVDETSNSQLVHRGEYLSRYLQSHTGIYRSLEQVRARVRALSFSEHAGLRSLIARRRPISTMGLPSWMTRFSTFNSFYSSQPYGCLRVESVTARYMRDDHGVLKVASPEELANTLPDRLLVTKLSDDVPSIVLLASPILLSDENTVFGVPHGGQDTIATTPFQAGIELAGRGYMLRDRWCYLIELMAAKDDLALSPEWIVTLVLQGKVEVEPGVRYAIELRYHATNLYLRPEPASSYRIPRNPMPPFDDGSDLIQRYAFQSGILFPSVGLGNIQIQPLSFMRKNIPLADPSALLAPGPSQHALTSYASRTSFTGMFKLNDYTGTTRTAHDTLDTSAASGSQARPVTFIQESGREKKRKRS</sequence>
<keyword evidence="3" id="KW-1185">Reference proteome</keyword>
<dbReference type="EMBL" id="DF839329">
    <property type="protein sequence ID" value="GAT43812.1"/>
    <property type="molecule type" value="Genomic_DNA"/>
</dbReference>